<proteinExistence type="predicted"/>
<protein>
    <submittedName>
        <fullName evidence="1">DUF4192 domain-containing protein</fullName>
    </submittedName>
</protein>
<keyword evidence="2" id="KW-1185">Reference proteome</keyword>
<evidence type="ECO:0000313" key="2">
    <source>
        <dbReference type="Proteomes" id="UP001597307"/>
    </source>
</evidence>
<dbReference type="EMBL" id="JBHUGA010000032">
    <property type="protein sequence ID" value="MFD1846879.1"/>
    <property type="molecule type" value="Genomic_DNA"/>
</dbReference>
<comment type="caution">
    <text evidence="1">The sequence shown here is derived from an EMBL/GenBank/DDBJ whole genome shotgun (WGS) entry which is preliminary data.</text>
</comment>
<gene>
    <name evidence="1" type="ORF">ACFSFX_09745</name>
</gene>
<name>A0ABW4Q824_9MICC</name>
<dbReference type="RefSeq" id="WP_343878474.1">
    <property type="nucleotide sequence ID" value="NZ_BAAAIJ010000019.1"/>
</dbReference>
<accession>A0ABW4Q824</accession>
<reference evidence="2" key="1">
    <citation type="journal article" date="2019" name="Int. J. Syst. Evol. Microbiol.">
        <title>The Global Catalogue of Microorganisms (GCM) 10K type strain sequencing project: providing services to taxonomists for standard genome sequencing and annotation.</title>
        <authorList>
            <consortium name="The Broad Institute Genomics Platform"/>
            <consortium name="The Broad Institute Genome Sequencing Center for Infectious Disease"/>
            <person name="Wu L."/>
            <person name="Ma J."/>
        </authorList>
    </citation>
    <scope>NUCLEOTIDE SEQUENCE [LARGE SCALE GENOMIC DNA]</scope>
    <source>
        <strain evidence="2">JCM 11496</strain>
    </source>
</reference>
<evidence type="ECO:0000313" key="1">
    <source>
        <dbReference type="EMBL" id="MFD1846879.1"/>
    </source>
</evidence>
<organism evidence="1 2">
    <name type="scientific">Arthrobacter flavus</name>
    <dbReference type="NCBI Taxonomy" id="95172"/>
    <lineage>
        <taxon>Bacteria</taxon>
        <taxon>Bacillati</taxon>
        <taxon>Actinomycetota</taxon>
        <taxon>Actinomycetes</taxon>
        <taxon>Micrococcales</taxon>
        <taxon>Micrococcaceae</taxon>
        <taxon>Arthrobacter</taxon>
    </lineage>
</organism>
<dbReference type="Proteomes" id="UP001597307">
    <property type="component" value="Unassembled WGS sequence"/>
</dbReference>
<dbReference type="Pfam" id="PF13830">
    <property type="entry name" value="DUF4192"/>
    <property type="match status" value="2"/>
</dbReference>
<sequence length="415" mass="44573">MTSTPPPQDLPFKVTSAADILSYILHTLGFQPAESLVLLTMCGKRVGATLRVDLPDNDLDPDGYAAGVCSILTSDTTADGALLALYTSEPLTRGGMPPRRNLVRSLGRSLGGAGLQLRDGWLVTDTMWRDYFCTDPGCCPPSGHPIESVLTSPLNAELTFRGSSFADTLDAAVETDLPAAWTDPAELARLCRSEQVQLGHRWTSPSQFIATLRLWDCLLARTASKVPITDVGVAAHLLASLISRPIRDAVLVLAALGWEISVNGSEGNSLRRAGTGAAHLPASARTMLGFGPDERLPVEPMKPAAAHTRDFCDVLIGQYRGQLQWEQVDAAHTLLSRLSAVAVGEPRAALLTMLGWIEWARGRGSRAHVYLGEALAEIPGYSLAELLEEVVGRGMLAEWSRDKDLAWRNGAPHAA</sequence>
<dbReference type="InterPro" id="IPR025447">
    <property type="entry name" value="DUF4192"/>
</dbReference>